<evidence type="ECO:0000313" key="2">
    <source>
        <dbReference type="Proteomes" id="UP000078512"/>
    </source>
</evidence>
<dbReference type="Proteomes" id="UP000078512">
    <property type="component" value="Unassembled WGS sequence"/>
</dbReference>
<name>A0A197JCF2_9FUNG</name>
<reference evidence="1 2" key="1">
    <citation type="submission" date="2016-05" db="EMBL/GenBank/DDBJ databases">
        <title>Genome sequencing reveals origins of a unique bacterial endosymbiosis in the earliest lineages of terrestrial Fungi.</title>
        <authorList>
            <consortium name="DOE Joint Genome Institute"/>
            <person name="Uehling J."/>
            <person name="Gryganskyi A."/>
            <person name="Hameed K."/>
            <person name="Tschaplinski T."/>
            <person name="Misztal P."/>
            <person name="Wu S."/>
            <person name="Desiro A."/>
            <person name="Vande Pol N."/>
            <person name="Du Z.-Y."/>
            <person name="Zienkiewicz A."/>
            <person name="Zienkiewicz K."/>
            <person name="Morin E."/>
            <person name="Tisserant E."/>
            <person name="Splivallo R."/>
            <person name="Hainaut M."/>
            <person name="Henrissat B."/>
            <person name="Ohm R."/>
            <person name="Kuo A."/>
            <person name="Yan J."/>
            <person name="Lipzen A."/>
            <person name="Nolan M."/>
            <person name="Labutti K."/>
            <person name="Barry K."/>
            <person name="Goldstein A."/>
            <person name="Labbe J."/>
            <person name="Schadt C."/>
            <person name="Tuskan G."/>
            <person name="Grigoriev I."/>
            <person name="Martin F."/>
            <person name="Vilgalys R."/>
            <person name="Bonito G."/>
        </authorList>
    </citation>
    <scope>NUCLEOTIDE SEQUENCE [LARGE SCALE GENOMIC DNA]</scope>
    <source>
        <strain evidence="1 2">AG-77</strain>
    </source>
</reference>
<dbReference type="OrthoDB" id="2312218at2759"/>
<dbReference type="AlphaFoldDB" id="A0A197JCF2"/>
<organism evidence="1 2">
    <name type="scientific">Linnemannia elongata AG-77</name>
    <dbReference type="NCBI Taxonomy" id="1314771"/>
    <lineage>
        <taxon>Eukaryota</taxon>
        <taxon>Fungi</taxon>
        <taxon>Fungi incertae sedis</taxon>
        <taxon>Mucoromycota</taxon>
        <taxon>Mortierellomycotina</taxon>
        <taxon>Mortierellomycetes</taxon>
        <taxon>Mortierellales</taxon>
        <taxon>Mortierellaceae</taxon>
        <taxon>Linnemannia</taxon>
    </lineage>
</organism>
<keyword evidence="2" id="KW-1185">Reference proteome</keyword>
<evidence type="ECO:0008006" key="3">
    <source>
        <dbReference type="Google" id="ProtNLM"/>
    </source>
</evidence>
<dbReference type="EMBL" id="KV442206">
    <property type="protein sequence ID" value="OAQ22181.1"/>
    <property type="molecule type" value="Genomic_DNA"/>
</dbReference>
<evidence type="ECO:0000313" key="1">
    <source>
        <dbReference type="EMBL" id="OAQ22181.1"/>
    </source>
</evidence>
<protein>
    <recommendedName>
        <fullName evidence="3">Helitron helicase-like domain-containing protein</fullName>
    </recommendedName>
</protein>
<dbReference type="STRING" id="1314771.A0A197JCF2"/>
<feature type="non-terminal residue" evidence="1">
    <location>
        <position position="1"/>
    </location>
</feature>
<sequence>FELQDRGTPHTHFCIWTNNSIEQMIDDGIISCTLQQKNEEDRALVLKHQIHKCSAYCKSEPGSPCRFKFPKPPSSRRTYLSEEDGRYVLQREPGDERVNGYNMELLRFGRVNMEL</sequence>
<proteinExistence type="predicted"/>
<gene>
    <name evidence="1" type="ORF">K457DRAFT_39029</name>
</gene>
<feature type="non-terminal residue" evidence="1">
    <location>
        <position position="115"/>
    </location>
</feature>
<accession>A0A197JCF2</accession>